<feature type="transmembrane region" description="Helical" evidence="1">
    <location>
        <begin position="78"/>
        <end position="101"/>
    </location>
</feature>
<feature type="transmembrane region" description="Helical" evidence="1">
    <location>
        <begin position="643"/>
        <end position="665"/>
    </location>
</feature>
<sequence>PVGKNSGDFPSIWVPSSRLGTLLQNLFLTFDLFAPVANSPTRQPSPMKTTAVMPAGSGAAPVVLHAARKLNRIKGLCGVLYIALSVALAAYVLGTHFAVYLENDLFWPSFRASGMQNAVIDLFNNRLATLSTNASMSYDLLGATIAAAAPYDQAHVALGIDATYARRLLFTQLTDVHAAIAGLRSPDADAYNLMTAFCWLDLNRTWEMGRSTTQQSRCYANQRDNGAMYFEAVYRNAGFATSARFNLAIGNAISTTPAGVAWLSYMQSLPAVPGPVQDEAALWLSHGVTRFQPNWSNLRTIGIEETIAVTNALGLTFTIRIKHVFPTIARATCTAQVLFCPFGSSIYALNNHGTTTQSLILNSPGSYTLSSPNAIEAYWVGSHLAPLLQVLHSQLGPLGNVVSNFIAPPTEVVTLVQTFQAAVMAQAGTNTAFATAYHAIGGAVTVHPTPPLWQARDVVFYGGSPLCPYHSAKPYILASFGADDTCMTYAKHGVTWTPAGALFAWLLADPAQVPQIASTCLDATVLCQAQAVATQAASTLFDASSLPTSASAAALGRLSLEMMQFVSTNNASNLAIQTVPLLTGPWTVFGYMSVYDWVLGTREVVAFEGDAQVLTLVSYVYEPLQQYASPYDVGSTVGVGMHWIAAAATVVSASVACVLLVLHVVFGCRMTPDNWFVFNRVVAFAWVGRSVLFVRGLAAAVILSTANVALTPPTANGLTGLTRHPRNILDSMALSGETLWIMYIANDVLHGFTDSFTSKYAPISSSLAWLTVSILDIAAPPAFTATVARQCSLTTMDIQISCTSGSIQIGQVGRLAAIFAIHGVCLVVPLVAVALWHRPPRHQSNLLLPCSSSVFLCEFDTTAGFFCLDTVSATMCGVLNFPHMVFDVNLWLKLPLDDYSLERDVHGLKLPDAFTRTMATSLREYTSRTHSMVSGALKRVSRGASSQSMKLQSTHLDTLLRWFRHAATMAGPALLVASLVYVVGSLFGNAIYMTVTAPEALGNDFFWVHFNTSGTHAFLGTVFNQQLLSTTTATSFALDNFATIVDVTQQYDKPTTIIPFGEATARSQLYDPAATSLDTVVQNLRAMDPCMLPWMFTQYCWVDFPRQWELATSLARQRRCQTSAQTNGAAYLEAPLRNVRSWAAWSQCWGTPYELGIAQAVRQSGKTGMQWLDATQHNINSVADETVYWRTSGGITQFALQWQNYKSLGMTDSLQIQNALGFGNAITLSERPSAYRFKQQTSWKCYWTFASDLYAIGNSSGTAISGLSLVRSAANYAFTNTTPEALLLANLTLASPLTPGFAAFHAVVGPFGNIDMQYIVPPSSLKQVYRTWVDGTVALLAQNTVAQDAFFNQIQWQEWIGDFPPNLANPNYTVLGGNLLCGSDQSSYAVGSVTPLYAWFSSAAICNGLHYEFFTTADVFLQTFAVAAFDATIGMAGSADFNEFCAWDAYAESNCMDIYASTYNFTSGLAAAVSTSLKPMAIAAQHDVAALHIQVIQVILNNTTPGLFQQQIFSTDPQRAWVFFGWCYMYDWVVGTREVVSFQGDISTVTTLSSPTQPLSIQPNANEIPTGLAFTLLKIVQYITGVFIAVACIIAIYIVVCRGRIQSINLFELNRLVGLVWVGRPLLIVRSLTALILLNTQRLDLATNGAATGFTSPQLVWYNLLLAAGEVNWFVYVMNDALSVVTQEYTPSYATKSTMLTWAVFIVWTIASPCRHTATIARTCVAVDMDFGLFCNSGVVEIGRLPRLGLSIGVAIACVVGSYILELATRRGTYVDIPSCLLSSQAKYFLELANEPAQTESLRMDKVSAVLAGILSFTIHKHVYVLDVKKWRFLRTAWNDGAELAHAVATIPIHD</sequence>
<feature type="transmembrane region" description="Helical" evidence="1">
    <location>
        <begin position="815"/>
        <end position="836"/>
    </location>
</feature>
<accession>A0A6A4ZWI1</accession>
<keyword evidence="1" id="KW-0472">Membrane</keyword>
<feature type="transmembrane region" description="Helical" evidence="1">
    <location>
        <begin position="1659"/>
        <end position="1678"/>
    </location>
</feature>
<protein>
    <submittedName>
        <fullName evidence="2">Uncharacterized protein</fullName>
    </submittedName>
</protein>
<organism evidence="2">
    <name type="scientific">Aphanomyces stellatus</name>
    <dbReference type="NCBI Taxonomy" id="120398"/>
    <lineage>
        <taxon>Eukaryota</taxon>
        <taxon>Sar</taxon>
        <taxon>Stramenopiles</taxon>
        <taxon>Oomycota</taxon>
        <taxon>Saprolegniomycetes</taxon>
        <taxon>Saprolegniales</taxon>
        <taxon>Verrucalvaceae</taxon>
        <taxon>Aphanomyces</taxon>
    </lineage>
</organism>
<feature type="transmembrane region" description="Helical" evidence="1">
    <location>
        <begin position="973"/>
        <end position="995"/>
    </location>
</feature>
<evidence type="ECO:0000256" key="1">
    <source>
        <dbReference type="SAM" id="Phobius"/>
    </source>
</evidence>
<reference evidence="2" key="1">
    <citation type="submission" date="2019-06" db="EMBL/GenBank/DDBJ databases">
        <title>Genomics analysis of Aphanomyces spp. identifies a new class of oomycete effector associated with host adaptation.</title>
        <authorList>
            <person name="Gaulin E."/>
        </authorList>
    </citation>
    <scope>NUCLEOTIDE SEQUENCE</scope>
    <source>
        <strain evidence="2">CBS 578.67</strain>
    </source>
</reference>
<dbReference type="EMBL" id="VJMH01000165">
    <property type="protein sequence ID" value="KAF0718271.1"/>
    <property type="molecule type" value="Genomic_DNA"/>
</dbReference>
<name>A0A6A4ZWI1_9STRA</name>
<evidence type="ECO:0000313" key="2">
    <source>
        <dbReference type="EMBL" id="KAF0718271.1"/>
    </source>
</evidence>
<feature type="transmembrane region" description="Helical" evidence="1">
    <location>
        <begin position="1748"/>
        <end position="1765"/>
    </location>
</feature>
<keyword evidence="1" id="KW-0812">Transmembrane</keyword>
<feature type="transmembrane region" description="Helical" evidence="1">
    <location>
        <begin position="1579"/>
        <end position="1600"/>
    </location>
</feature>
<comment type="caution">
    <text evidence="2">The sequence shown here is derived from an EMBL/GenBank/DDBJ whole genome shotgun (WGS) entry which is preliminary data.</text>
</comment>
<keyword evidence="1" id="KW-1133">Transmembrane helix</keyword>
<gene>
    <name evidence="2" type="ORF">As57867_001790</name>
</gene>
<feature type="transmembrane region" description="Helical" evidence="1">
    <location>
        <begin position="1621"/>
        <end position="1639"/>
    </location>
</feature>
<proteinExistence type="predicted"/>
<feature type="non-terminal residue" evidence="2">
    <location>
        <position position="1"/>
    </location>
</feature>
<feature type="transmembrane region" description="Helical" evidence="1">
    <location>
        <begin position="677"/>
        <end position="703"/>
    </location>
</feature>